<keyword evidence="1" id="KW-0472">Membrane</keyword>
<reference evidence="3 5" key="1">
    <citation type="submission" date="2014-07" db="EMBL/GenBank/DDBJ databases">
        <title>Porphyromonadaceae bacterium OUH 308042 = ATCC BAA-2681 = DSM 28342 draft genome.</title>
        <authorList>
            <person name="Sydenham T.V."/>
            <person name="Hasman H."/>
            <person name="Justensen U.S."/>
        </authorList>
    </citation>
    <scope>NUCLEOTIDE SEQUENCE [LARGE SCALE GENOMIC DNA]</scope>
    <source>
        <strain evidence="3 5">OUH 308042</strain>
    </source>
</reference>
<evidence type="ECO:0000313" key="3">
    <source>
        <dbReference type="EMBL" id="KIO47113.1"/>
    </source>
</evidence>
<keyword evidence="1" id="KW-0812">Transmembrane</keyword>
<organism evidence="3 5">
    <name type="scientific">Sanguibacteroides justesenii</name>
    <dbReference type="NCBI Taxonomy" id="1547597"/>
    <lineage>
        <taxon>Bacteria</taxon>
        <taxon>Pseudomonadati</taxon>
        <taxon>Bacteroidota</taxon>
        <taxon>Bacteroidia</taxon>
        <taxon>Bacteroidales</taxon>
        <taxon>Porphyromonadaceae</taxon>
        <taxon>Sanguibacteroides</taxon>
    </lineage>
</organism>
<evidence type="ECO:0000256" key="1">
    <source>
        <dbReference type="SAM" id="Phobius"/>
    </source>
</evidence>
<name>A0A0C3MKA0_9PORP</name>
<keyword evidence="5" id="KW-1185">Reference proteome</keyword>
<keyword evidence="1" id="KW-1133">Transmembrane helix</keyword>
<dbReference type="Proteomes" id="UP000031980">
    <property type="component" value="Unassembled WGS sequence"/>
</dbReference>
<proteinExistence type="predicted"/>
<comment type="caution">
    <text evidence="3">The sequence shown here is derived from an EMBL/GenBank/DDBJ whole genome shotgun (WGS) entry which is preliminary data.</text>
</comment>
<sequence length="172" mass="20025">MKFDVIRFEWEGTTLVEILVVITVSALLFLALFDGADLVRGLTAGLTDRLLSSYRLSDNYRRMDCLLEANDRAELRGERLSLYRNGEVYSVLEKRDSVVVRVGEESTDTLFRSVERWEFISSKEDLSFPDSLRIYLRMGKKILDIPFGIGNRRLGEITDKLHEQEKIYEYEE</sequence>
<evidence type="ECO:0000313" key="2">
    <source>
        <dbReference type="EMBL" id="KIO46038.1"/>
    </source>
</evidence>
<protein>
    <recommendedName>
        <fullName evidence="6">Prepilin-type N-terminal cleavage/methylation domain-containing protein</fullName>
    </recommendedName>
</protein>
<reference evidence="2 4" key="2">
    <citation type="submission" date="2014-07" db="EMBL/GenBank/DDBJ databases">
        <title>Porphyromonadaceae bacterium OUH 334697 = ATCC BAA-2682 = DSM 28341 draft genome.</title>
        <authorList>
            <person name="Sydenham T.V."/>
            <person name="Hasman H."/>
            <person name="Justesen U.S."/>
        </authorList>
    </citation>
    <scope>NUCLEOTIDE SEQUENCE [LARGE SCALE GENOMIC DNA]</scope>
    <source>
        <strain evidence="2 4">OUH 334697</strain>
    </source>
</reference>
<feature type="transmembrane region" description="Helical" evidence="1">
    <location>
        <begin position="12"/>
        <end position="33"/>
    </location>
</feature>
<dbReference type="Proteomes" id="UP000031937">
    <property type="component" value="Unassembled WGS sequence"/>
</dbReference>
<dbReference type="EMBL" id="JPIU01000024">
    <property type="protein sequence ID" value="KIO47113.1"/>
    <property type="molecule type" value="Genomic_DNA"/>
</dbReference>
<evidence type="ECO:0000313" key="5">
    <source>
        <dbReference type="Proteomes" id="UP000031980"/>
    </source>
</evidence>
<gene>
    <name evidence="3" type="ORF">BA92_01295</name>
    <name evidence="2" type="ORF">IE90_06190</name>
</gene>
<accession>A0A0C3MKA0</accession>
<dbReference type="AlphaFoldDB" id="A0A0C3MKA0"/>
<evidence type="ECO:0008006" key="6">
    <source>
        <dbReference type="Google" id="ProtNLM"/>
    </source>
</evidence>
<evidence type="ECO:0000313" key="4">
    <source>
        <dbReference type="Proteomes" id="UP000031937"/>
    </source>
</evidence>
<dbReference type="RefSeq" id="WP_041503005.1">
    <property type="nucleotide sequence ID" value="NZ_JPIT01000017.1"/>
</dbReference>
<dbReference type="EMBL" id="JPIT01000017">
    <property type="protein sequence ID" value="KIO46038.1"/>
    <property type="molecule type" value="Genomic_DNA"/>
</dbReference>